<protein>
    <recommendedName>
        <fullName evidence="2">Trichome birefringence-like C-terminal domain-containing protein</fullName>
    </recommendedName>
</protein>
<dbReference type="InterPro" id="IPR026057">
    <property type="entry name" value="TBL_C"/>
</dbReference>
<dbReference type="Pfam" id="PF13839">
    <property type="entry name" value="PC-Esterase"/>
    <property type="match status" value="1"/>
</dbReference>
<dbReference type="InterPro" id="IPR029962">
    <property type="entry name" value="TBL"/>
</dbReference>
<accession>A0A1Y2FG73</accession>
<gene>
    <name evidence="3" type="ORF">BCR35DRAFT_85786</name>
</gene>
<sequence>MREEEGMEWQRSLVVTSVGNWWERWVEKSPSVSESLTLYRRAVHLAISHILDLTASPYDYTFFFRTVNRGHSHCENFENPIEKHDTRAMDQDQYSWYLKSPMSDIWRAGLAPHLSTPSSSSPPSNTSQQIHLLDIVEQAYQRPDAHRFPPEDCLHWCLPSVLDDWNWTWWHLLSASEEVAVDGREE</sequence>
<dbReference type="GO" id="GO:0016413">
    <property type="term" value="F:O-acetyltransferase activity"/>
    <property type="evidence" value="ECO:0007669"/>
    <property type="project" value="InterPro"/>
</dbReference>
<dbReference type="PANTHER" id="PTHR32285:SF48">
    <property type="entry name" value="PROTEIN TRICHOME BIREFRINGENCE-LIKE 19"/>
    <property type="match status" value="1"/>
</dbReference>
<name>A0A1Y2FG73_9BASI</name>
<evidence type="ECO:0000313" key="4">
    <source>
        <dbReference type="Proteomes" id="UP000193467"/>
    </source>
</evidence>
<organism evidence="3 4">
    <name type="scientific">Leucosporidium creatinivorum</name>
    <dbReference type="NCBI Taxonomy" id="106004"/>
    <lineage>
        <taxon>Eukaryota</taxon>
        <taxon>Fungi</taxon>
        <taxon>Dikarya</taxon>
        <taxon>Basidiomycota</taxon>
        <taxon>Pucciniomycotina</taxon>
        <taxon>Microbotryomycetes</taxon>
        <taxon>Leucosporidiales</taxon>
        <taxon>Leucosporidium</taxon>
    </lineage>
</organism>
<dbReference type="OrthoDB" id="630188at2759"/>
<comment type="similarity">
    <text evidence="1">Belongs to the PC-esterase family. TBL subfamily.</text>
</comment>
<evidence type="ECO:0000256" key="1">
    <source>
        <dbReference type="ARBA" id="ARBA00007727"/>
    </source>
</evidence>
<keyword evidence="4" id="KW-1185">Reference proteome</keyword>
<dbReference type="InParanoid" id="A0A1Y2FG73"/>
<evidence type="ECO:0000259" key="2">
    <source>
        <dbReference type="Pfam" id="PF13839"/>
    </source>
</evidence>
<dbReference type="AlphaFoldDB" id="A0A1Y2FG73"/>
<proteinExistence type="inferred from homology"/>
<dbReference type="Proteomes" id="UP000193467">
    <property type="component" value="Unassembled WGS sequence"/>
</dbReference>
<evidence type="ECO:0000313" key="3">
    <source>
        <dbReference type="EMBL" id="ORY81825.1"/>
    </source>
</evidence>
<reference evidence="3 4" key="1">
    <citation type="submission" date="2016-07" db="EMBL/GenBank/DDBJ databases">
        <title>Pervasive Adenine N6-methylation of Active Genes in Fungi.</title>
        <authorList>
            <consortium name="DOE Joint Genome Institute"/>
            <person name="Mondo S.J."/>
            <person name="Dannebaum R.O."/>
            <person name="Kuo R.C."/>
            <person name="Labutti K."/>
            <person name="Haridas S."/>
            <person name="Kuo A."/>
            <person name="Salamov A."/>
            <person name="Ahrendt S.R."/>
            <person name="Lipzen A."/>
            <person name="Sullivan W."/>
            <person name="Andreopoulos W.B."/>
            <person name="Clum A."/>
            <person name="Lindquist E."/>
            <person name="Daum C."/>
            <person name="Ramamoorthy G.K."/>
            <person name="Gryganskyi A."/>
            <person name="Culley D."/>
            <person name="Magnuson J.K."/>
            <person name="James T.Y."/>
            <person name="O'Malley M.A."/>
            <person name="Stajich J.E."/>
            <person name="Spatafora J.W."/>
            <person name="Visel A."/>
            <person name="Grigoriev I.V."/>
        </authorList>
    </citation>
    <scope>NUCLEOTIDE SEQUENCE [LARGE SCALE GENOMIC DNA]</scope>
    <source>
        <strain evidence="3 4">62-1032</strain>
    </source>
</reference>
<dbReference type="EMBL" id="MCGR01000022">
    <property type="protein sequence ID" value="ORY81825.1"/>
    <property type="molecule type" value="Genomic_DNA"/>
</dbReference>
<comment type="caution">
    <text evidence="3">The sequence shown here is derived from an EMBL/GenBank/DDBJ whole genome shotgun (WGS) entry which is preliminary data.</text>
</comment>
<feature type="domain" description="Trichome birefringence-like C-terminal" evidence="2">
    <location>
        <begin position="35"/>
        <end position="166"/>
    </location>
</feature>
<dbReference type="PANTHER" id="PTHR32285">
    <property type="entry name" value="PROTEIN TRICHOME BIREFRINGENCE-LIKE 9-RELATED"/>
    <property type="match status" value="1"/>
</dbReference>